<proteinExistence type="inferred from homology"/>
<keyword evidence="6 7" id="KW-0961">Cell wall biogenesis/degradation</keyword>
<dbReference type="Pfam" id="PF03734">
    <property type="entry name" value="YkuD"/>
    <property type="match status" value="1"/>
</dbReference>
<feature type="active site" description="Nucleophile" evidence="7">
    <location>
        <position position="140"/>
    </location>
</feature>
<evidence type="ECO:0000256" key="1">
    <source>
        <dbReference type="ARBA" id="ARBA00004752"/>
    </source>
</evidence>
<dbReference type="STRING" id="390270.SAMN04488005_0128"/>
<dbReference type="EMBL" id="FOYP01000001">
    <property type="protein sequence ID" value="SFR31646.1"/>
    <property type="molecule type" value="Genomic_DNA"/>
</dbReference>
<dbReference type="OrthoDB" id="9804204at2"/>
<dbReference type="PANTHER" id="PTHR38589:SF1">
    <property type="entry name" value="BLR0621 PROTEIN"/>
    <property type="match status" value="1"/>
</dbReference>
<dbReference type="GO" id="GO:0016740">
    <property type="term" value="F:transferase activity"/>
    <property type="evidence" value="ECO:0007669"/>
    <property type="project" value="UniProtKB-KW"/>
</dbReference>
<reference evidence="10" key="1">
    <citation type="submission" date="2016-10" db="EMBL/GenBank/DDBJ databases">
        <authorList>
            <person name="Varghese N."/>
            <person name="Submissions S."/>
        </authorList>
    </citation>
    <scope>NUCLEOTIDE SEQUENCE [LARGE SCALE GENOMIC DNA]</scope>
    <source>
        <strain evidence="10">DSM 26879</strain>
    </source>
</reference>
<dbReference type="PROSITE" id="PS52029">
    <property type="entry name" value="LD_TPASE"/>
    <property type="match status" value="1"/>
</dbReference>
<feature type="active site" description="Proton donor/acceptor" evidence="7">
    <location>
        <position position="128"/>
    </location>
</feature>
<dbReference type="CDD" id="cd16913">
    <property type="entry name" value="YkuD_like"/>
    <property type="match status" value="1"/>
</dbReference>
<name>A0A1I6FNZ3_9RHOB</name>
<evidence type="ECO:0000256" key="5">
    <source>
        <dbReference type="ARBA" id="ARBA00022984"/>
    </source>
</evidence>
<dbReference type="GO" id="GO:0071555">
    <property type="term" value="P:cell wall organization"/>
    <property type="evidence" value="ECO:0007669"/>
    <property type="project" value="UniProtKB-UniRule"/>
</dbReference>
<evidence type="ECO:0000259" key="8">
    <source>
        <dbReference type="PROSITE" id="PS52029"/>
    </source>
</evidence>
<dbReference type="GO" id="GO:0009252">
    <property type="term" value="P:peptidoglycan biosynthetic process"/>
    <property type="evidence" value="ECO:0007669"/>
    <property type="project" value="UniProtKB-UniPathway"/>
</dbReference>
<dbReference type="Proteomes" id="UP000199478">
    <property type="component" value="Unassembled WGS sequence"/>
</dbReference>
<dbReference type="SUPFAM" id="SSF141523">
    <property type="entry name" value="L,D-transpeptidase catalytic domain-like"/>
    <property type="match status" value="1"/>
</dbReference>
<accession>A0A1I6FNZ3</accession>
<feature type="domain" description="L,D-TPase catalytic" evidence="8">
    <location>
        <begin position="1"/>
        <end position="164"/>
    </location>
</feature>
<evidence type="ECO:0000313" key="9">
    <source>
        <dbReference type="EMBL" id="SFR31646.1"/>
    </source>
</evidence>
<keyword evidence="10" id="KW-1185">Reference proteome</keyword>
<sequence>MKPIDLVLTPTHLRFMNRRFACTIGRGGLASDKTEGDGATPVGTHRIVDMFYRADRMARPADWARPIGPRDLWSDDVSDPAYNHRVRAPHGFSHEHLRRADPMYDLILVTDWNYPHAAAGKGSAIFIHQWRGPGRPTAGCIAFRRDHLRWIAQRITCGSRLVIA</sequence>
<dbReference type="InterPro" id="IPR005490">
    <property type="entry name" value="LD_TPept_cat_dom"/>
</dbReference>
<evidence type="ECO:0000313" key="10">
    <source>
        <dbReference type="Proteomes" id="UP000199478"/>
    </source>
</evidence>
<evidence type="ECO:0000256" key="3">
    <source>
        <dbReference type="ARBA" id="ARBA00022679"/>
    </source>
</evidence>
<gene>
    <name evidence="9" type="ORF">SAMN04488005_0128</name>
</gene>
<dbReference type="GO" id="GO:0004180">
    <property type="term" value="F:carboxypeptidase activity"/>
    <property type="evidence" value="ECO:0007669"/>
    <property type="project" value="UniProtKB-ARBA"/>
</dbReference>
<dbReference type="AlphaFoldDB" id="A0A1I6FNZ3"/>
<keyword evidence="4 7" id="KW-0133">Cell shape</keyword>
<dbReference type="InterPro" id="IPR038063">
    <property type="entry name" value="Transpep_catalytic_dom"/>
</dbReference>
<dbReference type="PANTHER" id="PTHR38589">
    <property type="entry name" value="BLR0621 PROTEIN"/>
    <property type="match status" value="1"/>
</dbReference>
<keyword evidence="5 7" id="KW-0573">Peptidoglycan synthesis</keyword>
<evidence type="ECO:0000256" key="7">
    <source>
        <dbReference type="PROSITE-ProRule" id="PRU01373"/>
    </source>
</evidence>
<comment type="similarity">
    <text evidence="2">Belongs to the YkuD family.</text>
</comment>
<dbReference type="UniPathway" id="UPA00219"/>
<evidence type="ECO:0000256" key="2">
    <source>
        <dbReference type="ARBA" id="ARBA00005992"/>
    </source>
</evidence>
<comment type="pathway">
    <text evidence="1 7">Cell wall biogenesis; peptidoglycan biosynthesis.</text>
</comment>
<organism evidence="9 10">
    <name type="scientific">Yoonia tamlensis</name>
    <dbReference type="NCBI Taxonomy" id="390270"/>
    <lineage>
        <taxon>Bacteria</taxon>
        <taxon>Pseudomonadati</taxon>
        <taxon>Pseudomonadota</taxon>
        <taxon>Alphaproteobacteria</taxon>
        <taxon>Rhodobacterales</taxon>
        <taxon>Paracoccaceae</taxon>
        <taxon>Yoonia</taxon>
    </lineage>
</organism>
<dbReference type="RefSeq" id="WP_090195075.1">
    <property type="nucleotide sequence ID" value="NZ_FOYP01000001.1"/>
</dbReference>
<protein>
    <submittedName>
        <fullName evidence="9">L,D-transpeptidase catalytic domain</fullName>
    </submittedName>
</protein>
<dbReference type="GO" id="GO:0008360">
    <property type="term" value="P:regulation of cell shape"/>
    <property type="evidence" value="ECO:0007669"/>
    <property type="project" value="UniProtKB-UniRule"/>
</dbReference>
<evidence type="ECO:0000256" key="6">
    <source>
        <dbReference type="ARBA" id="ARBA00023316"/>
    </source>
</evidence>
<keyword evidence="3" id="KW-0808">Transferase</keyword>
<evidence type="ECO:0000256" key="4">
    <source>
        <dbReference type="ARBA" id="ARBA00022960"/>
    </source>
</evidence>